<dbReference type="FunFam" id="3.30.70.260:FF:000012">
    <property type="entry name" value="Prephenate dehydratase"/>
    <property type="match status" value="1"/>
</dbReference>
<dbReference type="Pfam" id="PF01817">
    <property type="entry name" value="CM_2"/>
    <property type="match status" value="1"/>
</dbReference>
<evidence type="ECO:0000256" key="5">
    <source>
        <dbReference type="ARBA" id="ARBA00004817"/>
    </source>
</evidence>
<dbReference type="PANTHER" id="PTHR21022:SF19">
    <property type="entry name" value="PREPHENATE DEHYDRATASE-RELATED"/>
    <property type="match status" value="1"/>
</dbReference>
<dbReference type="UniPathway" id="UPA00120">
    <property type="reaction ID" value="UER00203"/>
</dbReference>
<dbReference type="eggNOG" id="COG1605">
    <property type="taxonomic scope" value="Bacteria"/>
</dbReference>
<dbReference type="PROSITE" id="PS51168">
    <property type="entry name" value="CHORISMATE_MUT_2"/>
    <property type="match status" value="1"/>
</dbReference>
<evidence type="ECO:0000256" key="9">
    <source>
        <dbReference type="ARBA" id="ARBA00022490"/>
    </source>
</evidence>
<dbReference type="CDD" id="cd13630">
    <property type="entry name" value="PBP2_PDT_1"/>
    <property type="match status" value="1"/>
</dbReference>
<dbReference type="EC" id="5.4.99.5" evidence="6"/>
<evidence type="ECO:0000256" key="4">
    <source>
        <dbReference type="ARBA" id="ARBA00004741"/>
    </source>
</evidence>
<keyword evidence="24" id="KW-1185">Reference proteome</keyword>
<dbReference type="SMART" id="SM00830">
    <property type="entry name" value="CM_2"/>
    <property type="match status" value="1"/>
</dbReference>
<feature type="domain" description="Prephenate dehydratase" evidence="21">
    <location>
        <begin position="96"/>
        <end position="271"/>
    </location>
</feature>
<evidence type="ECO:0000313" key="23">
    <source>
        <dbReference type="EMBL" id="KGF29599.1"/>
    </source>
</evidence>
<proteinExistence type="predicted"/>
<keyword evidence="13" id="KW-0413">Isomerase</keyword>
<dbReference type="PROSITE" id="PS51671">
    <property type="entry name" value="ACT"/>
    <property type="match status" value="1"/>
</dbReference>
<evidence type="ECO:0000256" key="13">
    <source>
        <dbReference type="ARBA" id="ARBA00023235"/>
    </source>
</evidence>
<dbReference type="InterPro" id="IPR036263">
    <property type="entry name" value="Chorismate_II_sf"/>
</dbReference>
<dbReference type="InterPro" id="IPR036979">
    <property type="entry name" value="CM_dom_sf"/>
</dbReference>
<evidence type="ECO:0000256" key="14">
    <source>
        <dbReference type="ARBA" id="ARBA00023239"/>
    </source>
</evidence>
<evidence type="ECO:0000256" key="8">
    <source>
        <dbReference type="ARBA" id="ARBA00014401"/>
    </source>
</evidence>
<dbReference type="InterPro" id="IPR008242">
    <property type="entry name" value="Chor_mutase/pphenate_deHydtase"/>
</dbReference>
<evidence type="ECO:0000256" key="11">
    <source>
        <dbReference type="ARBA" id="ARBA00023141"/>
    </source>
</evidence>
<dbReference type="InterPro" id="IPR045865">
    <property type="entry name" value="ACT-like_dom_sf"/>
</dbReference>
<dbReference type="GO" id="GO:0046417">
    <property type="term" value="P:chorismate metabolic process"/>
    <property type="evidence" value="ECO:0007669"/>
    <property type="project" value="InterPro"/>
</dbReference>
<dbReference type="Gene3D" id="1.20.59.10">
    <property type="entry name" value="Chorismate mutase"/>
    <property type="match status" value="1"/>
</dbReference>
<dbReference type="AlphaFoldDB" id="A0A096B8R0"/>
<dbReference type="SUPFAM" id="SSF48600">
    <property type="entry name" value="Chorismate mutase II"/>
    <property type="match status" value="1"/>
</dbReference>
<dbReference type="InterPro" id="IPR010957">
    <property type="entry name" value="G/b/e-P-prot_chorismate_mutase"/>
</dbReference>
<evidence type="ECO:0000256" key="17">
    <source>
        <dbReference type="ARBA" id="ARBA00031520"/>
    </source>
</evidence>
<dbReference type="eggNOG" id="COG0077">
    <property type="taxonomic scope" value="Bacteria"/>
</dbReference>
<comment type="caution">
    <text evidence="23">The sequence shown here is derived from an EMBL/GenBank/DDBJ whole genome shotgun (WGS) entry which is preliminary data.</text>
</comment>
<name>A0A096B8R0_9BURK</name>
<dbReference type="OrthoDB" id="9802281at2"/>
<dbReference type="InterPro" id="IPR002912">
    <property type="entry name" value="ACT_dom"/>
</dbReference>
<dbReference type="PIRSF" id="PIRSF001500">
    <property type="entry name" value="Chor_mut_pdt_Ppr"/>
    <property type="match status" value="1"/>
</dbReference>
<reference evidence="23 24" key="1">
    <citation type="submission" date="2014-07" db="EMBL/GenBank/DDBJ databases">
        <authorList>
            <person name="McCorrison J."/>
            <person name="Sanka R."/>
            <person name="Torralba M."/>
            <person name="Gillis M."/>
            <person name="Haft D.H."/>
            <person name="Methe B."/>
            <person name="Sutton G."/>
            <person name="Nelson K.E."/>
        </authorList>
    </citation>
    <scope>NUCLEOTIDE SEQUENCE [LARGE SCALE GENOMIC DNA]</scope>
    <source>
        <strain evidence="23 24">DNF00040</strain>
    </source>
</reference>
<dbReference type="GO" id="GO:0005737">
    <property type="term" value="C:cytoplasm"/>
    <property type="evidence" value="ECO:0007669"/>
    <property type="project" value="UniProtKB-SubCell"/>
</dbReference>
<feature type="site" description="Essential for prephenate dehydratase activity" evidence="19">
    <location>
        <position position="264"/>
    </location>
</feature>
<keyword evidence="10" id="KW-0028">Amino-acid biosynthesis</keyword>
<organism evidence="23 24">
    <name type="scientific">Oligella urethralis DNF00040</name>
    <dbReference type="NCBI Taxonomy" id="1401065"/>
    <lineage>
        <taxon>Bacteria</taxon>
        <taxon>Pseudomonadati</taxon>
        <taxon>Pseudomonadota</taxon>
        <taxon>Betaproteobacteria</taxon>
        <taxon>Burkholderiales</taxon>
        <taxon>Alcaligenaceae</taxon>
        <taxon>Oligella</taxon>
    </lineage>
</organism>
<evidence type="ECO:0000256" key="7">
    <source>
        <dbReference type="ARBA" id="ARBA00013147"/>
    </source>
</evidence>
<evidence type="ECO:0000256" key="10">
    <source>
        <dbReference type="ARBA" id="ARBA00022605"/>
    </source>
</evidence>
<evidence type="ECO:0000313" key="24">
    <source>
        <dbReference type="Proteomes" id="UP000029629"/>
    </source>
</evidence>
<dbReference type="CDD" id="cd04905">
    <property type="entry name" value="ACT_CM-PDT"/>
    <property type="match status" value="1"/>
</dbReference>
<comment type="subcellular location">
    <subcellularLocation>
        <location evidence="3">Cytoplasm</location>
    </subcellularLocation>
</comment>
<evidence type="ECO:0000259" key="21">
    <source>
        <dbReference type="PROSITE" id="PS51171"/>
    </source>
</evidence>
<dbReference type="InterPro" id="IPR001086">
    <property type="entry name" value="Preph_deHydtase"/>
</dbReference>
<evidence type="ECO:0000256" key="6">
    <source>
        <dbReference type="ARBA" id="ARBA00012404"/>
    </source>
</evidence>
<dbReference type="RefSeq" id="WP_036560040.1">
    <property type="nucleotide sequence ID" value="NZ_JRNI01000037.1"/>
</dbReference>
<protein>
    <recommendedName>
        <fullName evidence="8">Bifunctional chorismate mutase/prephenate dehydratase</fullName>
        <ecNumber evidence="7">4.2.1.51</ecNumber>
        <ecNumber evidence="6">5.4.99.5</ecNumber>
    </recommendedName>
    <alternativeName>
        <fullName evidence="17">Chorismate mutase-prephenate dehydratase</fullName>
    </alternativeName>
    <alternativeName>
        <fullName evidence="16">p-protein</fullName>
    </alternativeName>
</protein>
<dbReference type="NCBIfam" id="NF008865">
    <property type="entry name" value="PRK11898.1"/>
    <property type="match status" value="1"/>
</dbReference>
<keyword evidence="12" id="KW-0584">Phenylalanine biosynthesis</keyword>
<comment type="function">
    <text evidence="2">Catalyzes the Claisen rearrangement of chorismate to prephenate and the decarboxylation/dehydration of prephenate to phenylpyruvate.</text>
</comment>
<dbReference type="Gene3D" id="3.40.190.10">
    <property type="entry name" value="Periplasmic binding protein-like II"/>
    <property type="match status" value="2"/>
</dbReference>
<comment type="catalytic activity">
    <reaction evidence="1">
        <text>chorismate = prephenate</text>
        <dbReference type="Rhea" id="RHEA:13897"/>
        <dbReference type="ChEBI" id="CHEBI:29748"/>
        <dbReference type="ChEBI" id="CHEBI:29934"/>
        <dbReference type="EC" id="5.4.99.5"/>
    </reaction>
</comment>
<evidence type="ECO:0000256" key="3">
    <source>
        <dbReference type="ARBA" id="ARBA00004496"/>
    </source>
</evidence>
<evidence type="ECO:0000256" key="16">
    <source>
        <dbReference type="ARBA" id="ARBA00031175"/>
    </source>
</evidence>
<dbReference type="InterPro" id="IPR002701">
    <property type="entry name" value="CM_II_prokaryot"/>
</dbReference>
<dbReference type="PROSITE" id="PS51171">
    <property type="entry name" value="PREPHENATE_DEHYDR_3"/>
    <property type="match status" value="1"/>
</dbReference>
<dbReference type="GO" id="GO:0009094">
    <property type="term" value="P:L-phenylalanine biosynthetic process"/>
    <property type="evidence" value="ECO:0007669"/>
    <property type="project" value="UniProtKB-UniPathway"/>
</dbReference>
<dbReference type="FunFam" id="3.40.190.10:FF:000029">
    <property type="entry name" value="Chorismate mutase/Prephenate dehydratase"/>
    <property type="match status" value="1"/>
</dbReference>
<dbReference type="Pfam" id="PF00800">
    <property type="entry name" value="PDT"/>
    <property type="match status" value="1"/>
</dbReference>
<keyword evidence="14" id="KW-0456">Lyase</keyword>
<comment type="pathway">
    <text evidence="4">Amino-acid biosynthesis; L-phenylalanine biosynthesis; phenylpyruvate from prephenate: step 1/1.</text>
</comment>
<evidence type="ECO:0000256" key="15">
    <source>
        <dbReference type="ARBA" id="ARBA00023268"/>
    </source>
</evidence>
<feature type="domain" description="ACT" evidence="22">
    <location>
        <begin position="283"/>
        <end position="360"/>
    </location>
</feature>
<dbReference type="Gene3D" id="3.30.70.260">
    <property type="match status" value="1"/>
</dbReference>
<feature type="domain" description="Chorismate mutase" evidence="20">
    <location>
        <begin position="3"/>
        <end position="96"/>
    </location>
</feature>
<comment type="catalytic activity">
    <reaction evidence="18">
        <text>prephenate + H(+) = 3-phenylpyruvate + CO2 + H2O</text>
        <dbReference type="Rhea" id="RHEA:21648"/>
        <dbReference type="ChEBI" id="CHEBI:15377"/>
        <dbReference type="ChEBI" id="CHEBI:15378"/>
        <dbReference type="ChEBI" id="CHEBI:16526"/>
        <dbReference type="ChEBI" id="CHEBI:18005"/>
        <dbReference type="ChEBI" id="CHEBI:29934"/>
        <dbReference type="EC" id="4.2.1.51"/>
    </reaction>
</comment>
<dbReference type="EC" id="4.2.1.51" evidence="7"/>
<dbReference type="UniPathway" id="UPA00121">
    <property type="reaction ID" value="UER00345"/>
</dbReference>
<sequence length="369" mass="40588">MSSELNQLLKPLRDRIDAIDHQILDLLNQRAQTAIEVGKVKHAYNADDAILKPEREAQVIGALQGDNLYGTFPNTSVEAVWTEIISACRGLERGLTIAYLGPKGSFSEQAAYEFYGHAVQMLECPSFDEVFRAVEAGQADVGMVPVENSTEGAVNRTQDLLLSTTLKVHGERTLPIRHCLMTKTGEMKGVERIMAHPQTLAQCHQWLSVNYPNLPKEPAASNSEAARIAAEDPTVAAIAGKHAALAWDLSMVSENIQDDANNKTRFLAIGHIVNQASGNDQTSLIVAVPNRVGALHDLIAPFLNHGVSMCRFESRPARTGQWEYYFYIDILGHRDDDNIRAALSDLEAQSSFLKILGSYPRQSDPTTLI</sequence>
<keyword evidence="11" id="KW-0057">Aromatic amino acid biosynthesis</keyword>
<evidence type="ECO:0000256" key="19">
    <source>
        <dbReference type="PIRSR" id="PIRSR001500-2"/>
    </source>
</evidence>
<comment type="pathway">
    <text evidence="5">Metabolic intermediate biosynthesis; prephenate biosynthesis; prephenate from chorismate: step 1/1.</text>
</comment>
<dbReference type="GO" id="GO:0004664">
    <property type="term" value="F:prephenate dehydratase activity"/>
    <property type="evidence" value="ECO:0007669"/>
    <property type="project" value="UniProtKB-EC"/>
</dbReference>
<dbReference type="NCBIfam" id="TIGR01807">
    <property type="entry name" value="CM_P2"/>
    <property type="match status" value="1"/>
</dbReference>
<accession>A0A096B8R0</accession>
<evidence type="ECO:0000259" key="22">
    <source>
        <dbReference type="PROSITE" id="PS51671"/>
    </source>
</evidence>
<keyword evidence="15" id="KW-0511">Multifunctional enzyme</keyword>
<dbReference type="SUPFAM" id="SSF55021">
    <property type="entry name" value="ACT-like"/>
    <property type="match status" value="1"/>
</dbReference>
<dbReference type="SUPFAM" id="SSF53850">
    <property type="entry name" value="Periplasmic binding protein-like II"/>
    <property type="match status" value="1"/>
</dbReference>
<dbReference type="PANTHER" id="PTHR21022">
    <property type="entry name" value="PREPHENATE DEHYDRATASE P PROTEIN"/>
    <property type="match status" value="1"/>
</dbReference>
<evidence type="ECO:0000256" key="18">
    <source>
        <dbReference type="ARBA" id="ARBA00047848"/>
    </source>
</evidence>
<dbReference type="Pfam" id="PF01842">
    <property type="entry name" value="ACT"/>
    <property type="match status" value="1"/>
</dbReference>
<evidence type="ECO:0000256" key="2">
    <source>
        <dbReference type="ARBA" id="ARBA00002364"/>
    </source>
</evidence>
<evidence type="ECO:0000256" key="1">
    <source>
        <dbReference type="ARBA" id="ARBA00000824"/>
    </source>
</evidence>
<dbReference type="GO" id="GO:0004106">
    <property type="term" value="F:chorismate mutase activity"/>
    <property type="evidence" value="ECO:0007669"/>
    <property type="project" value="UniProtKB-EC"/>
</dbReference>
<evidence type="ECO:0000259" key="20">
    <source>
        <dbReference type="PROSITE" id="PS51168"/>
    </source>
</evidence>
<gene>
    <name evidence="23" type="ORF">HMPREF2130_08685</name>
</gene>
<evidence type="ECO:0000256" key="12">
    <source>
        <dbReference type="ARBA" id="ARBA00023222"/>
    </source>
</evidence>
<dbReference type="EMBL" id="JRNI01000037">
    <property type="protein sequence ID" value="KGF29599.1"/>
    <property type="molecule type" value="Genomic_DNA"/>
</dbReference>
<keyword evidence="9" id="KW-0963">Cytoplasm</keyword>
<dbReference type="Proteomes" id="UP000029629">
    <property type="component" value="Unassembled WGS sequence"/>
</dbReference>